<protein>
    <recommendedName>
        <fullName evidence="7 9">Uroporphyrinogen-III synthase</fullName>
        <ecNumber evidence="3 9">4.2.1.75</ecNumber>
    </recommendedName>
</protein>
<dbReference type="Proteomes" id="UP000604481">
    <property type="component" value="Unassembled WGS sequence"/>
</dbReference>
<dbReference type="CDD" id="cd06578">
    <property type="entry name" value="HemD"/>
    <property type="match status" value="1"/>
</dbReference>
<keyword evidence="5 9" id="KW-0627">Porphyrin biosynthesis</keyword>
<proteinExistence type="inferred from homology"/>
<comment type="caution">
    <text evidence="11">The sequence shown here is derived from an EMBL/GenBank/DDBJ whole genome shotgun (WGS) entry which is preliminary data.</text>
</comment>
<comment type="similarity">
    <text evidence="2 9">Belongs to the uroporphyrinogen-III synthase family.</text>
</comment>
<evidence type="ECO:0000313" key="11">
    <source>
        <dbReference type="EMBL" id="MBE9608342.1"/>
    </source>
</evidence>
<dbReference type="GO" id="GO:0004852">
    <property type="term" value="F:uroporphyrinogen-III synthase activity"/>
    <property type="evidence" value="ECO:0007669"/>
    <property type="project" value="UniProtKB-UniRule"/>
</dbReference>
<dbReference type="PANTHER" id="PTHR38042:SF1">
    <property type="entry name" value="UROPORPHYRINOGEN-III SYNTHASE, CHLOROPLASTIC"/>
    <property type="match status" value="1"/>
</dbReference>
<evidence type="ECO:0000256" key="7">
    <source>
        <dbReference type="ARBA" id="ARBA00040167"/>
    </source>
</evidence>
<evidence type="ECO:0000256" key="3">
    <source>
        <dbReference type="ARBA" id="ARBA00013109"/>
    </source>
</evidence>
<evidence type="ECO:0000256" key="9">
    <source>
        <dbReference type="RuleBase" id="RU366031"/>
    </source>
</evidence>
<comment type="catalytic activity">
    <reaction evidence="8 9">
        <text>hydroxymethylbilane = uroporphyrinogen III + H2O</text>
        <dbReference type="Rhea" id="RHEA:18965"/>
        <dbReference type="ChEBI" id="CHEBI:15377"/>
        <dbReference type="ChEBI" id="CHEBI:57308"/>
        <dbReference type="ChEBI" id="CHEBI:57845"/>
        <dbReference type="EC" id="4.2.1.75"/>
    </reaction>
</comment>
<dbReference type="InterPro" id="IPR036108">
    <property type="entry name" value="4pyrrol_syn_uPrphyn_synt_sf"/>
</dbReference>
<dbReference type="RefSeq" id="WP_194114833.1">
    <property type="nucleotide sequence ID" value="NZ_JADFUA010000001.1"/>
</dbReference>
<dbReference type="InterPro" id="IPR003754">
    <property type="entry name" value="4pyrrol_synth_uPrphyn_synth"/>
</dbReference>
<accession>A0A8J7FIC7</accession>
<evidence type="ECO:0000313" key="12">
    <source>
        <dbReference type="Proteomes" id="UP000604481"/>
    </source>
</evidence>
<dbReference type="Gene3D" id="3.40.50.10090">
    <property type="match status" value="2"/>
</dbReference>
<dbReference type="UniPathway" id="UPA00251">
    <property type="reaction ID" value="UER00320"/>
</dbReference>
<name>A0A8J7FIC7_9NEIS</name>
<dbReference type="PANTHER" id="PTHR38042">
    <property type="entry name" value="UROPORPHYRINOGEN-III SYNTHASE, CHLOROPLASTIC"/>
    <property type="match status" value="1"/>
</dbReference>
<evidence type="ECO:0000256" key="8">
    <source>
        <dbReference type="ARBA" id="ARBA00048617"/>
    </source>
</evidence>
<evidence type="ECO:0000256" key="5">
    <source>
        <dbReference type="ARBA" id="ARBA00023244"/>
    </source>
</evidence>
<feature type="domain" description="Tetrapyrrole biosynthesis uroporphyrinogen III synthase" evidence="10">
    <location>
        <begin position="20"/>
        <end position="235"/>
    </location>
</feature>
<dbReference type="Pfam" id="PF02602">
    <property type="entry name" value="HEM4"/>
    <property type="match status" value="1"/>
</dbReference>
<evidence type="ECO:0000256" key="2">
    <source>
        <dbReference type="ARBA" id="ARBA00008133"/>
    </source>
</evidence>
<evidence type="ECO:0000259" key="10">
    <source>
        <dbReference type="Pfam" id="PF02602"/>
    </source>
</evidence>
<dbReference type="EMBL" id="JADFUA010000001">
    <property type="protein sequence ID" value="MBE9608342.1"/>
    <property type="molecule type" value="Genomic_DNA"/>
</dbReference>
<dbReference type="AlphaFoldDB" id="A0A8J7FIC7"/>
<evidence type="ECO:0000256" key="4">
    <source>
        <dbReference type="ARBA" id="ARBA00023239"/>
    </source>
</evidence>
<dbReference type="EC" id="4.2.1.75" evidence="3 9"/>
<comment type="pathway">
    <text evidence="1 9">Porphyrin-containing compound metabolism; protoporphyrin-IX biosynthesis; coproporphyrinogen-III from 5-aminolevulinate: step 3/4.</text>
</comment>
<gene>
    <name evidence="11" type="ORF">INR99_03175</name>
</gene>
<comment type="function">
    <text evidence="6 9">Catalyzes cyclization of the linear tetrapyrrole, hydroxymethylbilane, to the macrocyclic uroporphyrinogen III.</text>
</comment>
<dbReference type="GO" id="GO:0006782">
    <property type="term" value="P:protoporphyrinogen IX biosynthetic process"/>
    <property type="evidence" value="ECO:0007669"/>
    <property type="project" value="UniProtKB-UniRule"/>
</dbReference>
<dbReference type="InterPro" id="IPR039793">
    <property type="entry name" value="UROS/Hem4"/>
</dbReference>
<keyword evidence="4 9" id="KW-0456">Lyase</keyword>
<sequence length="262" mass="27136">MNLAGRRIWVTRPAGQAAGLVGLLTARGANVFALPLLEIGPPDDPLPLQTALADLAAYDLAIAVSPSAVAAMLAALPGAWPATLALAVVGPGSLRAAHAADIRNLVYPQDQFDSEGLLAIPRMQSVAGQRILLLRGNGGRELLPDTLRARGAWVDVVQAYSRAAPALAASELLAELERGCAAMIVTSSEAAQHLFRLGGEAARQSLQSVLYCVPHPRIAEALAAEGARHILQSATGDAAMTDRLCHHFSGAAAEHPLPGTSP</sequence>
<dbReference type="GO" id="GO:0006780">
    <property type="term" value="P:uroporphyrinogen III biosynthetic process"/>
    <property type="evidence" value="ECO:0007669"/>
    <property type="project" value="UniProtKB-UniRule"/>
</dbReference>
<dbReference type="SUPFAM" id="SSF69618">
    <property type="entry name" value="HemD-like"/>
    <property type="match status" value="1"/>
</dbReference>
<evidence type="ECO:0000256" key="6">
    <source>
        <dbReference type="ARBA" id="ARBA00037589"/>
    </source>
</evidence>
<evidence type="ECO:0000256" key="1">
    <source>
        <dbReference type="ARBA" id="ARBA00004772"/>
    </source>
</evidence>
<organism evidence="11 12">
    <name type="scientific">Chitinilyticum piscinae</name>
    <dbReference type="NCBI Taxonomy" id="2866724"/>
    <lineage>
        <taxon>Bacteria</taxon>
        <taxon>Pseudomonadati</taxon>
        <taxon>Pseudomonadota</taxon>
        <taxon>Betaproteobacteria</taxon>
        <taxon>Neisseriales</taxon>
        <taxon>Chitinibacteraceae</taxon>
        <taxon>Chitinilyticum</taxon>
    </lineage>
</organism>
<keyword evidence="12" id="KW-1185">Reference proteome</keyword>
<reference evidence="11 12" key="1">
    <citation type="submission" date="2020-10" db="EMBL/GenBank/DDBJ databases">
        <title>The genome sequence of Chitinilyticum litopenaei 4Y14.</title>
        <authorList>
            <person name="Liu Y."/>
        </authorList>
    </citation>
    <scope>NUCLEOTIDE SEQUENCE [LARGE SCALE GENOMIC DNA]</scope>
    <source>
        <strain evidence="11 12">4Y14</strain>
    </source>
</reference>